<dbReference type="RefSeq" id="WP_113961153.1">
    <property type="nucleotide sequence ID" value="NZ_QNRR01000012.1"/>
</dbReference>
<dbReference type="HAMAP" id="MF_00340">
    <property type="entry name" value="Ribosomal_bL32"/>
    <property type="match status" value="1"/>
</dbReference>
<dbReference type="OrthoDB" id="9812874at2"/>
<keyword evidence="2 5" id="KW-0689">Ribosomal protein</keyword>
<evidence type="ECO:0000313" key="7">
    <source>
        <dbReference type="EMBL" id="RBP38016.1"/>
    </source>
</evidence>
<organism evidence="7 8">
    <name type="scientific">Roseimicrobium gellanilyticum</name>
    <dbReference type="NCBI Taxonomy" id="748857"/>
    <lineage>
        <taxon>Bacteria</taxon>
        <taxon>Pseudomonadati</taxon>
        <taxon>Verrucomicrobiota</taxon>
        <taxon>Verrucomicrobiia</taxon>
        <taxon>Verrucomicrobiales</taxon>
        <taxon>Verrucomicrobiaceae</taxon>
        <taxon>Roseimicrobium</taxon>
    </lineage>
</organism>
<reference evidence="7 8" key="1">
    <citation type="submission" date="2018-06" db="EMBL/GenBank/DDBJ databases">
        <title>Genomic Encyclopedia of Type Strains, Phase IV (KMG-IV): sequencing the most valuable type-strain genomes for metagenomic binning, comparative biology and taxonomic classification.</title>
        <authorList>
            <person name="Goeker M."/>
        </authorList>
    </citation>
    <scope>NUCLEOTIDE SEQUENCE [LARGE SCALE GENOMIC DNA]</scope>
    <source>
        <strain evidence="7 8">DSM 25532</strain>
    </source>
</reference>
<dbReference type="AlphaFoldDB" id="A0A366H7I4"/>
<evidence type="ECO:0000256" key="2">
    <source>
        <dbReference type="ARBA" id="ARBA00022980"/>
    </source>
</evidence>
<name>A0A366H7I4_9BACT</name>
<dbReference type="PANTHER" id="PTHR35534:SF1">
    <property type="entry name" value="LARGE RIBOSOMAL SUBUNIT PROTEIN BL32"/>
    <property type="match status" value="1"/>
</dbReference>
<dbReference type="GO" id="GO:0015934">
    <property type="term" value="C:large ribosomal subunit"/>
    <property type="evidence" value="ECO:0007669"/>
    <property type="project" value="InterPro"/>
</dbReference>
<sequence length="61" mass="6703">MACPKRRKSKSKQKMRRGAKRWSAPKLQSCSSCGTSKPGHIVCPSCGYYGDRQVETIEAAA</sequence>
<feature type="region of interest" description="Disordered" evidence="6">
    <location>
        <begin position="1"/>
        <end position="23"/>
    </location>
</feature>
<dbReference type="InterPro" id="IPR011332">
    <property type="entry name" value="Ribosomal_zn-bd"/>
</dbReference>
<evidence type="ECO:0000313" key="8">
    <source>
        <dbReference type="Proteomes" id="UP000253426"/>
    </source>
</evidence>
<gene>
    <name evidence="5" type="primary">rpmF</name>
    <name evidence="7" type="ORF">DES53_11214</name>
</gene>
<proteinExistence type="inferred from homology"/>
<evidence type="ECO:0000256" key="4">
    <source>
        <dbReference type="ARBA" id="ARBA00035178"/>
    </source>
</evidence>
<feature type="compositionally biased region" description="Basic residues" evidence="6">
    <location>
        <begin position="1"/>
        <end position="20"/>
    </location>
</feature>
<accession>A0A366H7I4</accession>
<protein>
    <recommendedName>
        <fullName evidence="4 5">Large ribosomal subunit protein bL32</fullName>
    </recommendedName>
</protein>
<keyword evidence="3 5" id="KW-0687">Ribonucleoprotein</keyword>
<evidence type="ECO:0000256" key="6">
    <source>
        <dbReference type="SAM" id="MobiDB-lite"/>
    </source>
</evidence>
<dbReference type="Pfam" id="PF01783">
    <property type="entry name" value="Ribosomal_L32p"/>
    <property type="match status" value="1"/>
</dbReference>
<comment type="similarity">
    <text evidence="1 5">Belongs to the bacterial ribosomal protein bL32 family.</text>
</comment>
<comment type="caution">
    <text evidence="7">The sequence shown here is derived from an EMBL/GenBank/DDBJ whole genome shotgun (WGS) entry which is preliminary data.</text>
</comment>
<dbReference type="GO" id="GO:0003735">
    <property type="term" value="F:structural constituent of ribosome"/>
    <property type="evidence" value="ECO:0007669"/>
    <property type="project" value="InterPro"/>
</dbReference>
<dbReference type="EMBL" id="QNRR01000012">
    <property type="protein sequence ID" value="RBP38016.1"/>
    <property type="molecule type" value="Genomic_DNA"/>
</dbReference>
<dbReference type="PANTHER" id="PTHR35534">
    <property type="entry name" value="50S RIBOSOMAL PROTEIN L32"/>
    <property type="match status" value="1"/>
</dbReference>
<dbReference type="SUPFAM" id="SSF57829">
    <property type="entry name" value="Zn-binding ribosomal proteins"/>
    <property type="match status" value="1"/>
</dbReference>
<dbReference type="InterPro" id="IPR002677">
    <property type="entry name" value="Ribosomal_bL32"/>
</dbReference>
<dbReference type="InterPro" id="IPR044957">
    <property type="entry name" value="Ribosomal_bL32_bact"/>
</dbReference>
<dbReference type="NCBIfam" id="TIGR01031">
    <property type="entry name" value="rpmF_bact"/>
    <property type="match status" value="1"/>
</dbReference>
<dbReference type="Proteomes" id="UP000253426">
    <property type="component" value="Unassembled WGS sequence"/>
</dbReference>
<keyword evidence="8" id="KW-1185">Reference proteome</keyword>
<evidence type="ECO:0000256" key="1">
    <source>
        <dbReference type="ARBA" id="ARBA00008560"/>
    </source>
</evidence>
<evidence type="ECO:0000256" key="5">
    <source>
        <dbReference type="HAMAP-Rule" id="MF_00340"/>
    </source>
</evidence>
<dbReference type="GO" id="GO:0006412">
    <property type="term" value="P:translation"/>
    <property type="evidence" value="ECO:0007669"/>
    <property type="project" value="UniProtKB-UniRule"/>
</dbReference>
<evidence type="ECO:0000256" key="3">
    <source>
        <dbReference type="ARBA" id="ARBA00023274"/>
    </source>
</evidence>